<dbReference type="EC" id="2.7.7.19" evidence="7"/>
<keyword evidence="6 7" id="KW-0804">Transcription</keyword>
<feature type="compositionally biased region" description="Basic residues" evidence="9">
    <location>
        <begin position="422"/>
        <end position="433"/>
    </location>
</feature>
<evidence type="ECO:0000259" key="11">
    <source>
        <dbReference type="Pfam" id="PF12626"/>
    </source>
</evidence>
<feature type="active site" evidence="7">
    <location>
        <position position="67"/>
    </location>
</feature>
<keyword evidence="14" id="KW-1185">Reference proteome</keyword>
<keyword evidence="3 7" id="KW-0547">Nucleotide-binding</keyword>
<evidence type="ECO:0000256" key="9">
    <source>
        <dbReference type="SAM" id="MobiDB-lite"/>
    </source>
</evidence>
<evidence type="ECO:0000256" key="8">
    <source>
        <dbReference type="RuleBase" id="RU003953"/>
    </source>
</evidence>
<comment type="caution">
    <text evidence="13">The sequence shown here is derived from an EMBL/GenBank/DDBJ whole genome shotgun (WGS) entry which is preliminary data.</text>
</comment>
<dbReference type="Gene3D" id="3.30.460.10">
    <property type="entry name" value="Beta Polymerase, domain 2"/>
    <property type="match status" value="1"/>
</dbReference>
<dbReference type="AlphaFoldDB" id="A0A4R3N047"/>
<dbReference type="NCBIfam" id="TIGR01942">
    <property type="entry name" value="pcnB"/>
    <property type="match status" value="1"/>
</dbReference>
<dbReference type="PANTHER" id="PTHR43051">
    <property type="entry name" value="POLYNUCLEOTIDE ADENYLYLTRANSFERASE FAMILY PROTEIN"/>
    <property type="match status" value="1"/>
</dbReference>
<evidence type="ECO:0000313" key="13">
    <source>
        <dbReference type="EMBL" id="TCT22115.1"/>
    </source>
</evidence>
<accession>A0A4R3N047</accession>
<dbReference type="Pfam" id="PF01743">
    <property type="entry name" value="PolyA_pol"/>
    <property type="match status" value="1"/>
</dbReference>
<dbReference type="HAMAP" id="MF_00957">
    <property type="entry name" value="PolyA_pol"/>
    <property type="match status" value="1"/>
</dbReference>
<keyword evidence="2 7" id="KW-0808">Transferase</keyword>
<proteinExistence type="inferred from homology"/>
<feature type="domain" description="tRNA nucleotidyltransferase/poly(A) polymerase RNA and SrmB- binding" evidence="12">
    <location>
        <begin position="202"/>
        <end position="264"/>
    </location>
</feature>
<dbReference type="InterPro" id="IPR025866">
    <property type="entry name" value="PolyA_pol_arg_C_dom"/>
</dbReference>
<dbReference type="OrthoDB" id="9805698at2"/>
<dbReference type="InterPro" id="IPR032828">
    <property type="entry name" value="PolyA_RNA-bd"/>
</dbReference>
<feature type="active site" evidence="7">
    <location>
        <position position="65"/>
    </location>
</feature>
<comment type="similarity">
    <text evidence="7 8">Belongs to the tRNA nucleotidyltransferase/poly(A) polymerase family.</text>
</comment>
<evidence type="ECO:0000259" key="10">
    <source>
        <dbReference type="Pfam" id="PF01743"/>
    </source>
</evidence>
<dbReference type="Gene3D" id="1.10.3090.10">
    <property type="entry name" value="cca-adding enzyme, domain 2"/>
    <property type="match status" value="1"/>
</dbReference>
<comment type="function">
    <text evidence="7">Adds poly(A) tail to the 3' end of many RNAs, which usually targets these RNAs for decay. Plays a significant role in the global control of gene expression, through influencing the rate of transcript degradation, and in the general RNA quality control.</text>
</comment>
<dbReference type="FunFam" id="3.30.460.10:FF:000035">
    <property type="entry name" value="Poly(A) polymerase I"/>
    <property type="match status" value="1"/>
</dbReference>
<evidence type="ECO:0000256" key="6">
    <source>
        <dbReference type="ARBA" id="ARBA00023163"/>
    </source>
</evidence>
<dbReference type="InterPro" id="IPR010206">
    <property type="entry name" value="PolA_pol_I"/>
</dbReference>
<dbReference type="GO" id="GO:0043633">
    <property type="term" value="P:polyadenylation-dependent RNA catabolic process"/>
    <property type="evidence" value="ECO:0007669"/>
    <property type="project" value="InterPro"/>
</dbReference>
<protein>
    <recommendedName>
        <fullName evidence="7">Poly(A) polymerase I</fullName>
        <shortName evidence="7">PAP I</shortName>
        <ecNumber evidence="7">2.7.7.19</ecNumber>
    </recommendedName>
</protein>
<dbReference type="EMBL" id="SMAO01000003">
    <property type="protein sequence ID" value="TCT22115.1"/>
    <property type="molecule type" value="Genomic_DNA"/>
</dbReference>
<dbReference type="Pfam" id="PF12626">
    <property type="entry name" value="PolyA_pol_arg_C"/>
    <property type="match status" value="1"/>
</dbReference>
<feature type="domain" description="Poly A polymerase head" evidence="10">
    <location>
        <begin position="48"/>
        <end position="175"/>
    </location>
</feature>
<evidence type="ECO:0000256" key="1">
    <source>
        <dbReference type="ARBA" id="ARBA00022664"/>
    </source>
</evidence>
<evidence type="ECO:0000256" key="3">
    <source>
        <dbReference type="ARBA" id="ARBA00022741"/>
    </source>
</evidence>
<evidence type="ECO:0000256" key="2">
    <source>
        <dbReference type="ARBA" id="ARBA00022679"/>
    </source>
</evidence>
<evidence type="ECO:0000256" key="4">
    <source>
        <dbReference type="ARBA" id="ARBA00022840"/>
    </source>
</evidence>
<feature type="compositionally biased region" description="Polar residues" evidence="9">
    <location>
        <begin position="408"/>
        <end position="418"/>
    </location>
</feature>
<dbReference type="RefSeq" id="WP_132976517.1">
    <property type="nucleotide sequence ID" value="NZ_SMAO01000003.1"/>
</dbReference>
<dbReference type="GO" id="GO:0006397">
    <property type="term" value="P:mRNA processing"/>
    <property type="evidence" value="ECO:0007669"/>
    <property type="project" value="UniProtKB-KW"/>
</dbReference>
<evidence type="ECO:0000256" key="5">
    <source>
        <dbReference type="ARBA" id="ARBA00022884"/>
    </source>
</evidence>
<dbReference type="PANTHER" id="PTHR43051:SF1">
    <property type="entry name" value="POLYNUCLEOTIDE ADENYLYLTRANSFERASE FAMILY PROTEIN"/>
    <property type="match status" value="1"/>
</dbReference>
<dbReference type="InterPro" id="IPR002646">
    <property type="entry name" value="PolA_pol_head_dom"/>
</dbReference>
<dbReference type="SUPFAM" id="SSF81891">
    <property type="entry name" value="Poly A polymerase C-terminal region-like"/>
    <property type="match status" value="1"/>
</dbReference>
<feature type="domain" description="Polymerase A arginine-rich C-terminal" evidence="11">
    <location>
        <begin position="318"/>
        <end position="432"/>
    </location>
</feature>
<organism evidence="13 14">
    <name type="scientific">Thiobaca trueperi</name>
    <dbReference type="NCBI Taxonomy" id="127458"/>
    <lineage>
        <taxon>Bacteria</taxon>
        <taxon>Pseudomonadati</taxon>
        <taxon>Pseudomonadota</taxon>
        <taxon>Gammaproteobacteria</taxon>
        <taxon>Chromatiales</taxon>
        <taxon>Chromatiaceae</taxon>
        <taxon>Thiobaca</taxon>
    </lineage>
</organism>
<evidence type="ECO:0000256" key="7">
    <source>
        <dbReference type="HAMAP-Rule" id="MF_00957"/>
    </source>
</evidence>
<dbReference type="InterPro" id="IPR052191">
    <property type="entry name" value="tRNA_ntf/polyA_polymerase_I"/>
</dbReference>
<evidence type="ECO:0000313" key="14">
    <source>
        <dbReference type="Proteomes" id="UP000295717"/>
    </source>
</evidence>
<dbReference type="GO" id="GO:0005524">
    <property type="term" value="F:ATP binding"/>
    <property type="evidence" value="ECO:0007669"/>
    <property type="project" value="UniProtKB-UniRule"/>
</dbReference>
<dbReference type="GO" id="GO:0003723">
    <property type="term" value="F:RNA binding"/>
    <property type="evidence" value="ECO:0007669"/>
    <property type="project" value="UniProtKB-UniRule"/>
</dbReference>
<feature type="region of interest" description="Disordered" evidence="9">
    <location>
        <begin position="408"/>
        <end position="442"/>
    </location>
</feature>
<evidence type="ECO:0000259" key="12">
    <source>
        <dbReference type="Pfam" id="PF12627"/>
    </source>
</evidence>
<keyword evidence="1 7" id="KW-0507">mRNA processing</keyword>
<sequence length="442" mass="50580">MQESDPDTTGTTTPLVVPRPEHNISRAQISEHALKVLYRLRQENFQAHLVGGGVRDLLLGHEPKDFDIATDATPEQVRQVFRNCRLIGRRFRLAHVHFGRDIIEVATYRGSGDDADPADHRLENGMIVRDNIYGSIEEDARRRDFTINALYYNIADFSLIDYVDGLADLRAGKLRLIGDPEQRYREDPVRMLRAVRFACKLGFAIEPSTEQPLFRLGSLLGDIAAARLFDELIKLFHSGYALDVFEKLRHYGLFGQLFPETDACLALEDQGFPVMFVSRGLANTDRRLQEHKPVAPAFLFAILLWEPVRRATEQLQSEGMDVNEAILVASADVCHRQQSLVAIPKRYSLPMREIWALQPRLEQREGKRPYRLMTHPRFRAAYDFLLLRAEAGETDPELADWWTRFQEGSSQERASMTESGAKRRRPRRRRSKSKTPANEVAG</sequence>
<keyword evidence="5 7" id="KW-0694">RNA-binding</keyword>
<dbReference type="Pfam" id="PF12627">
    <property type="entry name" value="PolyA_pol_RNAbd"/>
    <property type="match status" value="1"/>
</dbReference>
<dbReference type="CDD" id="cd05398">
    <property type="entry name" value="NT_ClassII-CCAase"/>
    <property type="match status" value="1"/>
</dbReference>
<dbReference type="InterPro" id="IPR043519">
    <property type="entry name" value="NT_sf"/>
</dbReference>
<comment type="catalytic activity">
    <reaction evidence="7">
        <text>RNA(n) + ATP = RNA(n)-3'-adenine ribonucleotide + diphosphate</text>
        <dbReference type="Rhea" id="RHEA:11332"/>
        <dbReference type="Rhea" id="RHEA-COMP:14527"/>
        <dbReference type="Rhea" id="RHEA-COMP:17347"/>
        <dbReference type="ChEBI" id="CHEBI:30616"/>
        <dbReference type="ChEBI" id="CHEBI:33019"/>
        <dbReference type="ChEBI" id="CHEBI:140395"/>
        <dbReference type="ChEBI" id="CHEBI:173115"/>
        <dbReference type="EC" id="2.7.7.19"/>
    </reaction>
</comment>
<dbReference type="SUPFAM" id="SSF81301">
    <property type="entry name" value="Nucleotidyltransferase"/>
    <property type="match status" value="1"/>
</dbReference>
<dbReference type="GO" id="GO:1990817">
    <property type="term" value="F:poly(A) RNA polymerase activity"/>
    <property type="evidence" value="ECO:0007669"/>
    <property type="project" value="UniProtKB-UniRule"/>
</dbReference>
<name>A0A4R3N047_9GAMM</name>
<keyword evidence="4 7" id="KW-0067">ATP-binding</keyword>
<reference evidence="13 14" key="1">
    <citation type="submission" date="2019-03" db="EMBL/GenBank/DDBJ databases">
        <title>Genomic Encyclopedia of Type Strains, Phase IV (KMG-IV): sequencing the most valuable type-strain genomes for metagenomic binning, comparative biology and taxonomic classification.</title>
        <authorList>
            <person name="Goeker M."/>
        </authorList>
    </citation>
    <scope>NUCLEOTIDE SEQUENCE [LARGE SCALE GENOMIC DNA]</scope>
    <source>
        <strain evidence="13 14">DSM 13587</strain>
    </source>
</reference>
<feature type="active site" evidence="7">
    <location>
        <position position="144"/>
    </location>
</feature>
<dbReference type="Proteomes" id="UP000295717">
    <property type="component" value="Unassembled WGS sequence"/>
</dbReference>
<gene>
    <name evidence="7" type="primary">pcnB</name>
    <name evidence="13" type="ORF">EDC35_103214</name>
</gene>